<dbReference type="InterPro" id="IPR029058">
    <property type="entry name" value="AB_hydrolase_fold"/>
</dbReference>
<keyword evidence="8" id="KW-0735">Signal-anchor</keyword>
<keyword evidence="7" id="KW-0720">Serine protease</keyword>
<dbReference type="AlphaFoldDB" id="A0A3S0ZL72"/>
<proteinExistence type="predicted"/>
<dbReference type="InterPro" id="IPR001375">
    <property type="entry name" value="Peptidase_S9_cat"/>
</dbReference>
<gene>
    <name evidence="15" type="ORF">EGW08_014787</name>
</gene>
<feature type="domain" description="Dipeptidylpeptidase IV N-terminal" evidence="14">
    <location>
        <begin position="3"/>
        <end position="308"/>
    </location>
</feature>
<evidence type="ECO:0000259" key="14">
    <source>
        <dbReference type="Pfam" id="PF00930"/>
    </source>
</evidence>
<evidence type="ECO:0000256" key="12">
    <source>
        <dbReference type="SAM" id="MobiDB-lite"/>
    </source>
</evidence>
<evidence type="ECO:0000256" key="10">
    <source>
        <dbReference type="ARBA" id="ARBA00023136"/>
    </source>
</evidence>
<dbReference type="GO" id="GO:0008239">
    <property type="term" value="F:dipeptidyl-peptidase activity"/>
    <property type="evidence" value="ECO:0007669"/>
    <property type="project" value="TreeGrafter"/>
</dbReference>
<dbReference type="PROSITE" id="PS00708">
    <property type="entry name" value="PRO_ENDOPEP_SER"/>
    <property type="match status" value="1"/>
</dbReference>
<evidence type="ECO:0000256" key="3">
    <source>
        <dbReference type="ARBA" id="ARBA00022438"/>
    </source>
</evidence>
<keyword evidence="10" id="KW-0472">Membrane</keyword>
<name>A0A3S0ZL72_ELYCH</name>
<keyword evidence="11" id="KW-0325">Glycoprotein</keyword>
<feature type="domain" description="Peptidase S9 prolyl oligopeptidase catalytic" evidence="13">
    <location>
        <begin position="394"/>
        <end position="592"/>
    </location>
</feature>
<dbReference type="PANTHER" id="PTHR11731">
    <property type="entry name" value="PROTEASE FAMILY S9B,C DIPEPTIDYL-PEPTIDASE IV-RELATED"/>
    <property type="match status" value="1"/>
</dbReference>
<dbReference type="GO" id="GO:0004177">
    <property type="term" value="F:aminopeptidase activity"/>
    <property type="evidence" value="ECO:0007669"/>
    <property type="project" value="UniProtKB-KW"/>
</dbReference>
<evidence type="ECO:0000256" key="8">
    <source>
        <dbReference type="ARBA" id="ARBA00022968"/>
    </source>
</evidence>
<keyword evidence="16" id="KW-1185">Reference proteome</keyword>
<evidence type="ECO:0000256" key="2">
    <source>
        <dbReference type="ARBA" id="ARBA00004485"/>
    </source>
</evidence>
<comment type="caution">
    <text evidence="15">The sequence shown here is derived from an EMBL/GenBank/DDBJ whole genome shotgun (WGS) entry which is preliminary data.</text>
</comment>
<evidence type="ECO:0000313" key="16">
    <source>
        <dbReference type="Proteomes" id="UP000271974"/>
    </source>
</evidence>
<evidence type="ECO:0000259" key="13">
    <source>
        <dbReference type="Pfam" id="PF00326"/>
    </source>
</evidence>
<organism evidence="15 16">
    <name type="scientific">Elysia chlorotica</name>
    <name type="common">Eastern emerald elysia</name>
    <name type="synonym">Sea slug</name>
    <dbReference type="NCBI Taxonomy" id="188477"/>
    <lineage>
        <taxon>Eukaryota</taxon>
        <taxon>Metazoa</taxon>
        <taxon>Spiralia</taxon>
        <taxon>Lophotrochozoa</taxon>
        <taxon>Mollusca</taxon>
        <taxon>Gastropoda</taxon>
        <taxon>Heterobranchia</taxon>
        <taxon>Euthyneura</taxon>
        <taxon>Panpulmonata</taxon>
        <taxon>Sacoglossa</taxon>
        <taxon>Placobranchoidea</taxon>
        <taxon>Plakobranchidae</taxon>
        <taxon>Elysia</taxon>
    </lineage>
</organism>
<protein>
    <submittedName>
        <fullName evidence="15">Uncharacterized protein</fullName>
    </submittedName>
</protein>
<dbReference type="OrthoDB" id="16520at2759"/>
<dbReference type="Pfam" id="PF00930">
    <property type="entry name" value="DPPIV_N"/>
    <property type="match status" value="1"/>
</dbReference>
<comment type="subcellular location">
    <subcellularLocation>
        <location evidence="1">Cell projection</location>
        <location evidence="1">Invadopodium membrane</location>
        <topology evidence="1">Single-pass type II membrane protein</topology>
    </subcellularLocation>
    <subcellularLocation>
        <location evidence="2">Cell projection</location>
        <location evidence="2">Lamellipodium membrane</location>
        <topology evidence="2">Single-pass type II membrane protein</topology>
    </subcellularLocation>
</comment>
<accession>A0A3S0ZL72</accession>
<evidence type="ECO:0000256" key="1">
    <source>
        <dbReference type="ARBA" id="ARBA00004341"/>
    </source>
</evidence>
<dbReference type="Gene3D" id="3.40.50.1820">
    <property type="entry name" value="alpha/beta hydrolase"/>
    <property type="match status" value="1"/>
</dbReference>
<feature type="non-terminal residue" evidence="15">
    <location>
        <position position="1"/>
    </location>
</feature>
<keyword evidence="4" id="KW-0645">Protease</keyword>
<dbReference type="Pfam" id="PF00326">
    <property type="entry name" value="Peptidase_S9"/>
    <property type="match status" value="1"/>
</dbReference>
<evidence type="ECO:0000256" key="9">
    <source>
        <dbReference type="ARBA" id="ARBA00022989"/>
    </source>
</evidence>
<dbReference type="SUPFAM" id="SSF53474">
    <property type="entry name" value="alpha/beta-Hydrolases"/>
    <property type="match status" value="1"/>
</dbReference>
<dbReference type="InterPro" id="IPR050278">
    <property type="entry name" value="Serine_Prot_S9B/DPPIV"/>
</dbReference>
<evidence type="ECO:0000313" key="15">
    <source>
        <dbReference type="EMBL" id="RUS77449.1"/>
    </source>
</evidence>
<evidence type="ECO:0000256" key="4">
    <source>
        <dbReference type="ARBA" id="ARBA00022670"/>
    </source>
</evidence>
<dbReference type="InterPro" id="IPR002469">
    <property type="entry name" value="Peptidase_S9B_N"/>
</dbReference>
<dbReference type="InterPro" id="IPR002471">
    <property type="entry name" value="Pept_S9_AS"/>
</dbReference>
<keyword evidence="3" id="KW-0031">Aminopeptidase</keyword>
<dbReference type="STRING" id="188477.A0A3S0ZL72"/>
<dbReference type="FunFam" id="3.40.50.1820:FF:000003">
    <property type="entry name" value="Dipeptidyl peptidase 4"/>
    <property type="match status" value="1"/>
</dbReference>
<feature type="compositionally biased region" description="Basic and acidic residues" evidence="12">
    <location>
        <begin position="610"/>
        <end position="620"/>
    </location>
</feature>
<dbReference type="Proteomes" id="UP000271974">
    <property type="component" value="Unassembled WGS sequence"/>
</dbReference>
<keyword evidence="5" id="KW-0812">Transmembrane</keyword>
<dbReference type="SUPFAM" id="SSF82171">
    <property type="entry name" value="DPP6 N-terminal domain-like"/>
    <property type="match status" value="1"/>
</dbReference>
<keyword evidence="6" id="KW-0378">Hydrolase</keyword>
<dbReference type="Gene3D" id="2.140.10.30">
    <property type="entry name" value="Dipeptidylpeptidase IV, N-terminal domain"/>
    <property type="match status" value="1"/>
</dbReference>
<dbReference type="PANTHER" id="PTHR11731:SF200">
    <property type="entry name" value="DIPEPTIDYL PEPTIDASE 10, ISOFORM B"/>
    <property type="match status" value="1"/>
</dbReference>
<dbReference type="GO" id="GO:0006508">
    <property type="term" value="P:proteolysis"/>
    <property type="evidence" value="ECO:0007669"/>
    <property type="project" value="UniProtKB-KW"/>
</dbReference>
<evidence type="ECO:0000256" key="7">
    <source>
        <dbReference type="ARBA" id="ARBA00022825"/>
    </source>
</evidence>
<feature type="compositionally biased region" description="Basic and acidic residues" evidence="12">
    <location>
        <begin position="627"/>
        <end position="680"/>
    </location>
</feature>
<evidence type="ECO:0000256" key="11">
    <source>
        <dbReference type="ARBA" id="ARBA00023180"/>
    </source>
</evidence>
<sequence>ILVQENDVYYKRDPDAAIVNITQDGIRGRIYNGVPDWVYEEEVLASNNAIWWSTQSSYILYATFDDTPVPRFYFPVYGPLNEAYTKLYNISYPKPGYPNPYFNLTVYNLADKTGHVLQPPSEFADAGDFYFYKVAWRNDKDVLVTWLNRKQDRAILTLCSAASGFCKKSTELKSETGWLDVLHPPMFSEDGSRYFIIAPQKSGTDGFYFRHVAMVEIRAGDGQDKMSFVTEGDWEVTEIKGYDQETQTLYFTSPHLDPRRRHLYSVKIPIRKETCLTCNYNKNCQYNEISMATTTDFYVLKCLGPGIPKYSLHYMNGTEINRLQNNTKFAELLSHKALPWIKYVQIELDNGQKAWGKLLLPPALKEEEILKYPLLLEQYGGPGSQMVTEMFNIGWRTYLASAKDVIHATVDVRGSGGRGEDFKHAIYRALGTHEVDDTIKAGKFYKGLHYVDENKMAIFGWSYGGYLSASVLGRKEEVFKCGIAVAPVTDWIYYDSIYTERYMGLPKDNLQGYQYANVSKYAENFKNKNFLLIHGTGDDNVHFQNAAQLVKALEMANIHFRFEMYTDSAHRLARHETHLYKSMDDFLFECFDGVSGHFGDSSLVKKDLTNVSRDESEQKQKGRKKMVGIEKERERERERERIEREREKEREEKERGEREREGRERGEREREREGGMGETD</sequence>
<feature type="region of interest" description="Disordered" evidence="12">
    <location>
        <begin position="610"/>
        <end position="680"/>
    </location>
</feature>
<evidence type="ECO:0000256" key="5">
    <source>
        <dbReference type="ARBA" id="ARBA00022692"/>
    </source>
</evidence>
<evidence type="ECO:0000256" key="6">
    <source>
        <dbReference type="ARBA" id="ARBA00022801"/>
    </source>
</evidence>
<keyword evidence="9" id="KW-1133">Transmembrane helix</keyword>
<dbReference type="EMBL" id="RQTK01000579">
    <property type="protein sequence ID" value="RUS77449.1"/>
    <property type="molecule type" value="Genomic_DNA"/>
</dbReference>
<reference evidence="15 16" key="1">
    <citation type="submission" date="2019-01" db="EMBL/GenBank/DDBJ databases">
        <title>A draft genome assembly of the solar-powered sea slug Elysia chlorotica.</title>
        <authorList>
            <person name="Cai H."/>
            <person name="Li Q."/>
            <person name="Fang X."/>
            <person name="Li J."/>
            <person name="Curtis N.E."/>
            <person name="Altenburger A."/>
            <person name="Shibata T."/>
            <person name="Feng M."/>
            <person name="Maeda T."/>
            <person name="Schwartz J.A."/>
            <person name="Shigenobu S."/>
            <person name="Lundholm N."/>
            <person name="Nishiyama T."/>
            <person name="Yang H."/>
            <person name="Hasebe M."/>
            <person name="Li S."/>
            <person name="Pierce S.K."/>
            <person name="Wang J."/>
        </authorList>
    </citation>
    <scope>NUCLEOTIDE SEQUENCE [LARGE SCALE GENOMIC DNA]</scope>
    <source>
        <strain evidence="15">EC2010</strain>
        <tissue evidence="15">Whole organism of an adult</tissue>
    </source>
</reference>
<dbReference type="GO" id="GO:0004252">
    <property type="term" value="F:serine-type endopeptidase activity"/>
    <property type="evidence" value="ECO:0007669"/>
    <property type="project" value="InterPro"/>
</dbReference>
<dbReference type="GO" id="GO:0031258">
    <property type="term" value="C:lamellipodium membrane"/>
    <property type="evidence" value="ECO:0007669"/>
    <property type="project" value="UniProtKB-SubCell"/>
</dbReference>